<dbReference type="SUPFAM" id="SSF103025">
    <property type="entry name" value="Folate-binding domain"/>
    <property type="match status" value="1"/>
</dbReference>
<dbReference type="Gene3D" id="3.30.1360.120">
    <property type="entry name" value="Probable tRNA modification gtpase trme, domain 1"/>
    <property type="match status" value="1"/>
</dbReference>
<dbReference type="InterPro" id="IPR006280">
    <property type="entry name" value="SoxG_het"/>
</dbReference>
<dbReference type="RefSeq" id="WP_253473184.1">
    <property type="nucleotide sequence ID" value="NZ_JALJXV010000001.1"/>
</dbReference>
<dbReference type="NCBIfam" id="TIGR01375">
    <property type="entry name" value="soxG"/>
    <property type="match status" value="1"/>
</dbReference>
<dbReference type="GO" id="GO:1901053">
    <property type="term" value="P:sarcosine catabolic process"/>
    <property type="evidence" value="ECO:0007669"/>
    <property type="project" value="InterPro"/>
</dbReference>
<sequence>MSEAKVALMEQHPGTDATAESPLHHTLRDSPATGSPGVILRERALLGHLVLRGDAGNAAFRDGAATALGTALPLEPLSLVTHGDIQVQWISPDEWLVILPGGREHNLEVALRDALSGHYSVVNVSGGQTVIHMQGPNARDVLMKSAPYNFHPRNFPVGKGVVTVFAKAGANIRRVDENAWELVVRRSFADYVWRWLLDAGEEYGVAVEAS</sequence>
<dbReference type="AlphaFoldDB" id="A0AAE3G1E2"/>
<evidence type="ECO:0000313" key="2">
    <source>
        <dbReference type="EMBL" id="MCP1673214.1"/>
    </source>
</evidence>
<dbReference type="Pfam" id="PF04268">
    <property type="entry name" value="SoxG"/>
    <property type="match status" value="1"/>
</dbReference>
<keyword evidence="2" id="KW-0560">Oxidoreductase</keyword>
<evidence type="ECO:0000313" key="3">
    <source>
        <dbReference type="Proteomes" id="UP001205843"/>
    </source>
</evidence>
<reference evidence="2" key="1">
    <citation type="submission" date="2022-03" db="EMBL/GenBank/DDBJ databases">
        <title>Genomic Encyclopedia of Type Strains, Phase III (KMG-III): the genomes of soil and plant-associated and newly described type strains.</title>
        <authorList>
            <person name="Whitman W."/>
        </authorList>
    </citation>
    <scope>NUCLEOTIDE SEQUENCE</scope>
    <source>
        <strain evidence="2">ANL 6-2</strain>
    </source>
</reference>
<protein>
    <submittedName>
        <fullName evidence="2">Sarcosine oxidase subunit gamma</fullName>
        <ecNumber evidence="2">1.5.3.1</ecNumber>
    </submittedName>
</protein>
<dbReference type="Proteomes" id="UP001205843">
    <property type="component" value="Unassembled WGS sequence"/>
</dbReference>
<dbReference type="Gene3D" id="3.30.70.1520">
    <property type="entry name" value="Heterotetrameric sarcosine oxidase"/>
    <property type="match status" value="1"/>
</dbReference>
<gene>
    <name evidence="2" type="ORF">J2T57_000306</name>
</gene>
<name>A0AAE3G1E2_9GAMM</name>
<keyword evidence="3" id="KW-1185">Reference proteome</keyword>
<organism evidence="2 3">
    <name type="scientific">Natronocella acetinitrilica</name>
    <dbReference type="NCBI Taxonomy" id="414046"/>
    <lineage>
        <taxon>Bacteria</taxon>
        <taxon>Pseudomonadati</taxon>
        <taxon>Pseudomonadota</taxon>
        <taxon>Gammaproteobacteria</taxon>
        <taxon>Chromatiales</taxon>
        <taxon>Ectothiorhodospiraceae</taxon>
        <taxon>Natronocella</taxon>
    </lineage>
</organism>
<dbReference type="GO" id="GO:0008115">
    <property type="term" value="F:sarcosine oxidase activity"/>
    <property type="evidence" value="ECO:0007669"/>
    <property type="project" value="UniProtKB-EC"/>
</dbReference>
<proteinExistence type="predicted"/>
<dbReference type="EMBL" id="JALJXV010000001">
    <property type="protein sequence ID" value="MCP1673214.1"/>
    <property type="molecule type" value="Genomic_DNA"/>
</dbReference>
<feature type="region of interest" description="Disordered" evidence="1">
    <location>
        <begin position="1"/>
        <end position="35"/>
    </location>
</feature>
<dbReference type="InterPro" id="IPR027266">
    <property type="entry name" value="TrmE/GcvT-like"/>
</dbReference>
<evidence type="ECO:0000256" key="1">
    <source>
        <dbReference type="SAM" id="MobiDB-lite"/>
    </source>
</evidence>
<dbReference type="InterPro" id="IPR007375">
    <property type="entry name" value="SoxG"/>
</dbReference>
<comment type="caution">
    <text evidence="2">The sequence shown here is derived from an EMBL/GenBank/DDBJ whole genome shotgun (WGS) entry which is preliminary data.</text>
</comment>
<accession>A0AAE3G1E2</accession>
<dbReference type="EC" id="1.5.3.1" evidence="2"/>